<name>A0ABD6C0C2_9EURY</name>
<feature type="compositionally biased region" description="Acidic residues" evidence="1">
    <location>
        <begin position="295"/>
        <end position="306"/>
    </location>
</feature>
<proteinExistence type="predicted"/>
<protein>
    <submittedName>
        <fullName evidence="2">Uncharacterized protein</fullName>
    </submittedName>
</protein>
<gene>
    <name evidence="2" type="ORF">ACFR9T_06570</name>
</gene>
<feature type="compositionally biased region" description="Low complexity" evidence="1">
    <location>
        <begin position="311"/>
        <end position="325"/>
    </location>
</feature>
<comment type="caution">
    <text evidence="2">The sequence shown here is derived from an EMBL/GenBank/DDBJ whole genome shotgun (WGS) entry which is preliminary data.</text>
</comment>
<evidence type="ECO:0000313" key="3">
    <source>
        <dbReference type="Proteomes" id="UP001597185"/>
    </source>
</evidence>
<dbReference type="AlphaFoldDB" id="A0ABD6C0C2"/>
<sequence length="325" mass="34624">MSATSTPQNGSIDSNNTVLVIPTGIAGNPRYIADMDAMADEICSAVNGLAGNLGQSMDEVVVRGSYEIAEAVGEMFGSDGPDVDSYSLDFRMFLDDPAESGSGYSVEGVAQDGDKPIVAAVAQVHDMTADEIEAFDLSDRDDRNLINYEVLQLLEDENSLDESEREFGGSARIGRAKAKSKAKATERLLSDYFDSLATAEHVIIIEDGTDSYEHAAGDVRGQNDWVKFASKAPGEIRSVRPSGGVGGVLDWTRALLESNREGGIEVEDLTDEQEADLRERLSDEDLENVGLGVEEPAETAEPETPQDDSRPVAAEAAAVAGPADD</sequence>
<dbReference type="Proteomes" id="UP001597185">
    <property type="component" value="Unassembled WGS sequence"/>
</dbReference>
<evidence type="ECO:0000313" key="2">
    <source>
        <dbReference type="EMBL" id="MFD1570251.1"/>
    </source>
</evidence>
<feature type="region of interest" description="Disordered" evidence="1">
    <location>
        <begin position="278"/>
        <end position="325"/>
    </location>
</feature>
<dbReference type="RefSeq" id="WP_256396950.1">
    <property type="nucleotide sequence ID" value="NZ_JANHDL010000004.1"/>
</dbReference>
<evidence type="ECO:0000256" key="1">
    <source>
        <dbReference type="SAM" id="MobiDB-lite"/>
    </source>
</evidence>
<keyword evidence="3" id="KW-1185">Reference proteome</keyword>
<reference evidence="2 3" key="1">
    <citation type="journal article" date="2019" name="Int. J. Syst. Evol. Microbiol.">
        <title>The Global Catalogue of Microorganisms (GCM) 10K type strain sequencing project: providing services to taxonomists for standard genome sequencing and annotation.</title>
        <authorList>
            <consortium name="The Broad Institute Genomics Platform"/>
            <consortium name="The Broad Institute Genome Sequencing Center for Infectious Disease"/>
            <person name="Wu L."/>
            <person name="Ma J."/>
        </authorList>
    </citation>
    <scope>NUCLEOTIDE SEQUENCE [LARGE SCALE GENOMIC DNA]</scope>
    <source>
        <strain evidence="2 3">CGMCC 1.12689</strain>
    </source>
</reference>
<dbReference type="EMBL" id="JBHUDB010000002">
    <property type="protein sequence ID" value="MFD1570251.1"/>
    <property type="molecule type" value="Genomic_DNA"/>
</dbReference>
<accession>A0ABD6C0C2</accession>
<organism evidence="2 3">
    <name type="scientific">Halorubrum laminariae</name>
    <dbReference type="NCBI Taxonomy" id="1433523"/>
    <lineage>
        <taxon>Archaea</taxon>
        <taxon>Methanobacteriati</taxon>
        <taxon>Methanobacteriota</taxon>
        <taxon>Stenosarchaea group</taxon>
        <taxon>Halobacteria</taxon>
        <taxon>Halobacteriales</taxon>
        <taxon>Haloferacaceae</taxon>
        <taxon>Halorubrum</taxon>
    </lineage>
</organism>